<proteinExistence type="predicted"/>
<evidence type="ECO:0000256" key="2">
    <source>
        <dbReference type="SAM" id="Phobius"/>
    </source>
</evidence>
<keyword evidence="2" id="KW-0472">Membrane</keyword>
<evidence type="ECO:0008006" key="5">
    <source>
        <dbReference type="Google" id="ProtNLM"/>
    </source>
</evidence>
<dbReference type="PANTHER" id="PTHR36043">
    <property type="entry name" value="2,3-BISPHOSPHOGLYCERATE-INDEPENDENT PHOSPHOGLYCERATE MUTASE"/>
    <property type="match status" value="1"/>
</dbReference>
<evidence type="ECO:0000313" key="4">
    <source>
        <dbReference type="Proteomes" id="UP001372338"/>
    </source>
</evidence>
<evidence type="ECO:0000256" key="1">
    <source>
        <dbReference type="SAM" id="MobiDB-lite"/>
    </source>
</evidence>
<keyword evidence="4" id="KW-1185">Reference proteome</keyword>
<name>A0AAN9HQ84_CROPI</name>
<evidence type="ECO:0000313" key="3">
    <source>
        <dbReference type="EMBL" id="KAK7245189.1"/>
    </source>
</evidence>
<protein>
    <recommendedName>
        <fullName evidence="5">Transmembrane protein</fullName>
    </recommendedName>
</protein>
<comment type="caution">
    <text evidence="3">The sequence shown here is derived from an EMBL/GenBank/DDBJ whole genome shotgun (WGS) entry which is preliminary data.</text>
</comment>
<feature type="transmembrane region" description="Helical" evidence="2">
    <location>
        <begin position="119"/>
        <end position="143"/>
    </location>
</feature>
<dbReference type="EMBL" id="JAYWIO010000008">
    <property type="protein sequence ID" value="KAK7245189.1"/>
    <property type="molecule type" value="Genomic_DNA"/>
</dbReference>
<dbReference type="PANTHER" id="PTHR36043:SF1">
    <property type="entry name" value="2,3-BISPHOSPHOGLYCERATE-INDEPENDENT PHOSPHOGLYCERATE MUTASE"/>
    <property type="match status" value="1"/>
</dbReference>
<keyword evidence="2" id="KW-0812">Transmembrane</keyword>
<feature type="region of interest" description="Disordered" evidence="1">
    <location>
        <begin position="42"/>
        <end position="67"/>
    </location>
</feature>
<accession>A0AAN9HQ84</accession>
<sequence length="147" mass="16816">MMMQLQMNVPSFIISHRFSSRSSSSSFSLSSYHPPFTILSSKRDFKESQPTGDNNNNGDKSSSTDWDKAWSNFKKQGRKSLFSSFSPNKYVSWNPRRSDFPLSEEVDPIKRTERSNLKFWTSPTFTLGGAILIVTFLLLYTILAPIK</sequence>
<dbReference type="Proteomes" id="UP001372338">
    <property type="component" value="Unassembled WGS sequence"/>
</dbReference>
<dbReference type="AlphaFoldDB" id="A0AAN9HQ84"/>
<keyword evidence="2" id="KW-1133">Transmembrane helix</keyword>
<organism evidence="3 4">
    <name type="scientific">Crotalaria pallida</name>
    <name type="common">Smooth rattlebox</name>
    <name type="synonym">Crotalaria striata</name>
    <dbReference type="NCBI Taxonomy" id="3830"/>
    <lineage>
        <taxon>Eukaryota</taxon>
        <taxon>Viridiplantae</taxon>
        <taxon>Streptophyta</taxon>
        <taxon>Embryophyta</taxon>
        <taxon>Tracheophyta</taxon>
        <taxon>Spermatophyta</taxon>
        <taxon>Magnoliopsida</taxon>
        <taxon>eudicotyledons</taxon>
        <taxon>Gunneridae</taxon>
        <taxon>Pentapetalae</taxon>
        <taxon>rosids</taxon>
        <taxon>fabids</taxon>
        <taxon>Fabales</taxon>
        <taxon>Fabaceae</taxon>
        <taxon>Papilionoideae</taxon>
        <taxon>50 kb inversion clade</taxon>
        <taxon>genistoids sensu lato</taxon>
        <taxon>core genistoids</taxon>
        <taxon>Crotalarieae</taxon>
        <taxon>Crotalaria</taxon>
    </lineage>
</organism>
<gene>
    <name evidence="3" type="ORF">RIF29_40024</name>
</gene>
<reference evidence="3 4" key="1">
    <citation type="submission" date="2024-01" db="EMBL/GenBank/DDBJ databases">
        <title>The genomes of 5 underutilized Papilionoideae crops provide insights into root nodulation and disease resistanc.</title>
        <authorList>
            <person name="Yuan L."/>
        </authorList>
    </citation>
    <scope>NUCLEOTIDE SEQUENCE [LARGE SCALE GENOMIC DNA]</scope>
    <source>
        <strain evidence="3">ZHUSHIDOU_FW_LH</strain>
        <tissue evidence="3">Leaf</tissue>
    </source>
</reference>